<dbReference type="PRINTS" id="PR00385">
    <property type="entry name" value="P450"/>
</dbReference>
<evidence type="ECO:0000256" key="2">
    <source>
        <dbReference type="ARBA" id="ARBA00005179"/>
    </source>
</evidence>
<dbReference type="InterPro" id="IPR017972">
    <property type="entry name" value="Cyt_P450_CS"/>
</dbReference>
<evidence type="ECO:0000256" key="7">
    <source>
        <dbReference type="ARBA" id="ARBA00023033"/>
    </source>
</evidence>
<dbReference type="GO" id="GO:0004497">
    <property type="term" value="F:monooxygenase activity"/>
    <property type="evidence" value="ECO:0007669"/>
    <property type="project" value="UniProtKB-KW"/>
</dbReference>
<reference evidence="12" key="1">
    <citation type="journal article" date="2013" name="Genome Announc.">
        <title>Draft genome sequence of the grapevine dieback fungus Eutypa lata UCR-EL1.</title>
        <authorList>
            <person name="Blanco-Ulate B."/>
            <person name="Rolshausen P.E."/>
            <person name="Cantu D."/>
        </authorList>
    </citation>
    <scope>NUCLEOTIDE SEQUENCE [LARGE SCALE GENOMIC DNA]</scope>
    <source>
        <strain evidence="12">UCR-EL1</strain>
    </source>
</reference>
<dbReference type="PRINTS" id="PR00463">
    <property type="entry name" value="EP450I"/>
</dbReference>
<keyword evidence="10" id="KW-0812">Transmembrane</keyword>
<evidence type="ECO:0000313" key="11">
    <source>
        <dbReference type="EMBL" id="EMR70425.1"/>
    </source>
</evidence>
<dbReference type="PANTHER" id="PTHR24305">
    <property type="entry name" value="CYTOCHROME P450"/>
    <property type="match status" value="1"/>
</dbReference>
<keyword evidence="4 8" id="KW-0479">Metal-binding</keyword>
<evidence type="ECO:0000256" key="5">
    <source>
        <dbReference type="ARBA" id="ARBA00023002"/>
    </source>
</evidence>
<dbReference type="InterPro" id="IPR001128">
    <property type="entry name" value="Cyt_P450"/>
</dbReference>
<keyword evidence="3 8" id="KW-0349">Heme</keyword>
<evidence type="ECO:0000256" key="8">
    <source>
        <dbReference type="PIRSR" id="PIRSR602401-1"/>
    </source>
</evidence>
<dbReference type="GO" id="GO:0005506">
    <property type="term" value="F:iron ion binding"/>
    <property type="evidence" value="ECO:0007669"/>
    <property type="project" value="InterPro"/>
</dbReference>
<keyword evidence="10" id="KW-0472">Membrane</keyword>
<evidence type="ECO:0000256" key="6">
    <source>
        <dbReference type="ARBA" id="ARBA00023004"/>
    </source>
</evidence>
<evidence type="ECO:0000256" key="4">
    <source>
        <dbReference type="ARBA" id="ARBA00022723"/>
    </source>
</evidence>
<dbReference type="Pfam" id="PF00067">
    <property type="entry name" value="p450"/>
    <property type="match status" value="1"/>
</dbReference>
<feature type="transmembrane region" description="Helical" evidence="10">
    <location>
        <begin position="6"/>
        <end position="26"/>
    </location>
</feature>
<name>M7TUR4_EUTLA</name>
<dbReference type="EMBL" id="KB705867">
    <property type="protein sequence ID" value="EMR70425.1"/>
    <property type="molecule type" value="Genomic_DNA"/>
</dbReference>
<dbReference type="GO" id="GO:0020037">
    <property type="term" value="F:heme binding"/>
    <property type="evidence" value="ECO:0007669"/>
    <property type="project" value="InterPro"/>
</dbReference>
<dbReference type="PANTHER" id="PTHR24305:SF107">
    <property type="entry name" value="P450, PUTATIVE (EUROFUNG)-RELATED"/>
    <property type="match status" value="1"/>
</dbReference>
<dbReference type="Gene3D" id="1.10.630.10">
    <property type="entry name" value="Cytochrome P450"/>
    <property type="match status" value="1"/>
</dbReference>
<evidence type="ECO:0000256" key="1">
    <source>
        <dbReference type="ARBA" id="ARBA00001971"/>
    </source>
</evidence>
<feature type="binding site" description="axial binding residue" evidence="8">
    <location>
        <position position="492"/>
    </location>
    <ligand>
        <name>heme</name>
        <dbReference type="ChEBI" id="CHEBI:30413"/>
    </ligand>
    <ligandPart>
        <name>Fe</name>
        <dbReference type="ChEBI" id="CHEBI:18248"/>
    </ligandPart>
</feature>
<dbReference type="KEGG" id="ela:UCREL1_2538"/>
<dbReference type="InterPro" id="IPR036396">
    <property type="entry name" value="Cyt_P450_sf"/>
</dbReference>
<keyword evidence="12" id="KW-1185">Reference proteome</keyword>
<comment type="cofactor">
    <cofactor evidence="1 8">
        <name>heme</name>
        <dbReference type="ChEBI" id="CHEBI:30413"/>
    </cofactor>
</comment>
<keyword evidence="5 9" id="KW-0560">Oxidoreductase</keyword>
<keyword evidence="10" id="KW-1133">Transmembrane helix</keyword>
<dbReference type="Proteomes" id="UP000012174">
    <property type="component" value="Unassembled WGS sequence"/>
</dbReference>
<dbReference type="GO" id="GO:0016705">
    <property type="term" value="F:oxidoreductase activity, acting on paired donors, with incorporation or reduction of molecular oxygen"/>
    <property type="evidence" value="ECO:0007669"/>
    <property type="project" value="InterPro"/>
</dbReference>
<organism evidence="11 12">
    <name type="scientific">Eutypa lata (strain UCR-EL1)</name>
    <name type="common">Grapevine dieback disease fungus</name>
    <name type="synonym">Eutypa armeniacae</name>
    <dbReference type="NCBI Taxonomy" id="1287681"/>
    <lineage>
        <taxon>Eukaryota</taxon>
        <taxon>Fungi</taxon>
        <taxon>Dikarya</taxon>
        <taxon>Ascomycota</taxon>
        <taxon>Pezizomycotina</taxon>
        <taxon>Sordariomycetes</taxon>
        <taxon>Xylariomycetidae</taxon>
        <taxon>Xylariales</taxon>
        <taxon>Diatrypaceae</taxon>
        <taxon>Eutypa</taxon>
    </lineage>
</organism>
<proteinExistence type="inferred from homology"/>
<dbReference type="SUPFAM" id="SSF48264">
    <property type="entry name" value="Cytochrome P450"/>
    <property type="match status" value="1"/>
</dbReference>
<dbReference type="eggNOG" id="KOG0158">
    <property type="taxonomic scope" value="Eukaryota"/>
</dbReference>
<comment type="pathway">
    <text evidence="2">Secondary metabolite biosynthesis.</text>
</comment>
<protein>
    <submittedName>
        <fullName evidence="11">Putative cytochrome p450 4v3 protein</fullName>
    </submittedName>
</protein>
<keyword evidence="6 8" id="KW-0408">Iron</keyword>
<gene>
    <name evidence="11" type="ORF">UCREL1_2538</name>
</gene>
<dbReference type="AlphaFoldDB" id="M7TUR4"/>
<evidence type="ECO:0000256" key="9">
    <source>
        <dbReference type="RuleBase" id="RU000461"/>
    </source>
</evidence>
<dbReference type="OMA" id="HPPDVNI"/>
<dbReference type="OrthoDB" id="10029320at2759"/>
<dbReference type="PROSITE" id="PS00086">
    <property type="entry name" value="CYTOCHROME_P450"/>
    <property type="match status" value="1"/>
</dbReference>
<evidence type="ECO:0000313" key="12">
    <source>
        <dbReference type="Proteomes" id="UP000012174"/>
    </source>
</evidence>
<accession>M7TUR4</accession>
<dbReference type="HOGENOM" id="CLU_020492_0_0_1"/>
<comment type="similarity">
    <text evidence="9">Belongs to the cytochrome P450 family.</text>
</comment>
<evidence type="ECO:0000256" key="10">
    <source>
        <dbReference type="SAM" id="Phobius"/>
    </source>
</evidence>
<sequence length="526" mass="59671">MVVNMIFSLLYRGLIVLLLIYFLKFFRNGYIARRRVKSLAAQGIPIATYSLFFGHLGIFGDFRQAHPPDVNIHVFHTWLAKTYQKYFPGLEKIPPVVYLDLWPLGPSFALVYDATAIPQFTQAKVLPKFNGSVDFMEPLTSNLDIVTTEGALWKTWRSRFNPGFGSRNIIALLPELIEEVSVFAHVLKGLTGKDHGWGPVFQLKEKASNLTFDIICRMTLDMQFHQQTSKTDIPLKKAYLDQLSLMSLQNNSARGILERKMPWHRTIINRNNRLMHNLIKPFIDAKLQSDGSDTTSQAKTVVELAIRHIDKSDSPKSSFKPTADSQFINILISNIKAFMFAGQDTTTSTICFMFKFLQDNPECLARLRAEHDEVLGVNPEDASKALIANPHLLYNLPYTLGVAKETLRLCPLAAPAKEPPSADFCLTVPSSPIRYPLEGFAPWIAMGGIQRSPDYWERPTEFLPERWVASEGDPLYPRKDAWMPFSIGPRNCIGIELALAELRLVCVFVARTFDIGEAWEDWDKKQ</sequence>
<keyword evidence="7 9" id="KW-0503">Monooxygenase</keyword>
<feature type="transmembrane region" description="Helical" evidence="10">
    <location>
        <begin position="38"/>
        <end position="59"/>
    </location>
</feature>
<evidence type="ECO:0000256" key="3">
    <source>
        <dbReference type="ARBA" id="ARBA00022617"/>
    </source>
</evidence>
<dbReference type="InterPro" id="IPR050121">
    <property type="entry name" value="Cytochrome_P450_monoxygenase"/>
</dbReference>
<dbReference type="STRING" id="1287681.M7TUR4"/>
<dbReference type="InterPro" id="IPR002401">
    <property type="entry name" value="Cyt_P450_E_grp-I"/>
</dbReference>